<feature type="compositionally biased region" description="Low complexity" evidence="1">
    <location>
        <begin position="277"/>
        <end position="309"/>
    </location>
</feature>
<dbReference type="EMBL" id="KB822722">
    <property type="protein sequence ID" value="ETN38485.1"/>
    <property type="molecule type" value="Genomic_DNA"/>
</dbReference>
<reference evidence="3 4" key="1">
    <citation type="submission" date="2013-03" db="EMBL/GenBank/DDBJ databases">
        <title>The Genome Sequence of Phialophora europaea CBS 101466.</title>
        <authorList>
            <consortium name="The Broad Institute Genomics Platform"/>
            <person name="Cuomo C."/>
            <person name="de Hoog S."/>
            <person name="Gorbushina A."/>
            <person name="Walker B."/>
            <person name="Young S.K."/>
            <person name="Zeng Q."/>
            <person name="Gargeya S."/>
            <person name="Fitzgerald M."/>
            <person name="Haas B."/>
            <person name="Abouelleil A."/>
            <person name="Allen A.W."/>
            <person name="Alvarado L."/>
            <person name="Arachchi H.M."/>
            <person name="Berlin A.M."/>
            <person name="Chapman S.B."/>
            <person name="Gainer-Dewar J."/>
            <person name="Goldberg J."/>
            <person name="Griggs A."/>
            <person name="Gujja S."/>
            <person name="Hansen M."/>
            <person name="Howarth C."/>
            <person name="Imamovic A."/>
            <person name="Ireland A."/>
            <person name="Larimer J."/>
            <person name="McCowan C."/>
            <person name="Murphy C."/>
            <person name="Pearson M."/>
            <person name="Poon T.W."/>
            <person name="Priest M."/>
            <person name="Roberts A."/>
            <person name="Saif S."/>
            <person name="Shea T."/>
            <person name="Sisk P."/>
            <person name="Sykes S."/>
            <person name="Wortman J."/>
            <person name="Nusbaum C."/>
            <person name="Birren B."/>
        </authorList>
    </citation>
    <scope>NUCLEOTIDE SEQUENCE [LARGE SCALE GENOMIC DNA]</scope>
    <source>
        <strain evidence="3 4">CBS 101466</strain>
    </source>
</reference>
<feature type="region of interest" description="Disordered" evidence="1">
    <location>
        <begin position="172"/>
        <end position="335"/>
    </location>
</feature>
<feature type="chain" id="PRO_5004824994" evidence="2">
    <location>
        <begin position="18"/>
        <end position="369"/>
    </location>
</feature>
<dbReference type="eggNOG" id="ENOG502T0QC">
    <property type="taxonomic scope" value="Eukaryota"/>
</dbReference>
<organism evidence="3 4">
    <name type="scientific">Cyphellophora europaea (strain CBS 101466)</name>
    <name type="common">Phialophora europaea</name>
    <dbReference type="NCBI Taxonomy" id="1220924"/>
    <lineage>
        <taxon>Eukaryota</taxon>
        <taxon>Fungi</taxon>
        <taxon>Dikarya</taxon>
        <taxon>Ascomycota</taxon>
        <taxon>Pezizomycotina</taxon>
        <taxon>Eurotiomycetes</taxon>
        <taxon>Chaetothyriomycetidae</taxon>
        <taxon>Chaetothyriales</taxon>
        <taxon>Cyphellophoraceae</taxon>
        <taxon>Cyphellophora</taxon>
    </lineage>
</organism>
<accession>W2RQ96</accession>
<dbReference type="InParanoid" id="W2RQ96"/>
<evidence type="ECO:0000256" key="2">
    <source>
        <dbReference type="SAM" id="SignalP"/>
    </source>
</evidence>
<gene>
    <name evidence="3" type="ORF">HMPREF1541_06520</name>
</gene>
<protein>
    <submittedName>
        <fullName evidence="3">Uncharacterized protein</fullName>
    </submittedName>
</protein>
<evidence type="ECO:0000313" key="4">
    <source>
        <dbReference type="Proteomes" id="UP000030752"/>
    </source>
</evidence>
<feature type="compositionally biased region" description="Low complexity" evidence="1">
    <location>
        <begin position="216"/>
        <end position="237"/>
    </location>
</feature>
<dbReference type="RefSeq" id="XP_008719074.1">
    <property type="nucleotide sequence ID" value="XM_008720852.1"/>
</dbReference>
<dbReference type="VEuPathDB" id="FungiDB:HMPREF1541_06520"/>
<name>W2RQ96_CYPE1</name>
<dbReference type="OrthoDB" id="4121167at2759"/>
<evidence type="ECO:0000256" key="1">
    <source>
        <dbReference type="SAM" id="MobiDB-lite"/>
    </source>
</evidence>
<feature type="signal peptide" evidence="2">
    <location>
        <begin position="1"/>
        <end position="17"/>
    </location>
</feature>
<keyword evidence="4" id="KW-1185">Reference proteome</keyword>
<sequence length="369" mass="36565">MKRGALPLMALAAGALAQDTTTITYSVCPTATTTTITLSNTITYCPGGYCNVTPTGTATPSITAAPTLQPGWNDYGYVSKVLAITFTGKDGKVTELNEYVTVYPAPCANGPGMCGAEYTITEECPCTEHGKGHIPKDFTTTVHECDRCGHNGGPTTITQTIPCETGAYASVAPKMGPWKGRKADGSAGDWDDAGDYDAEWSDANDDGKKWGDSDVAADGAPKWGDAADPGAGAGAKPQWTDADGKPVAPAQGWSDSDGKPVAPATGSDGKPVAPATGADGKPVAPAAAAGGDPAAWSDAGADGAPVAPATGSDGKPVADAQGGAAASGAGAPADWSDSPVAPYTGAANKAALALSTVVVGAVGALAMML</sequence>
<dbReference type="Proteomes" id="UP000030752">
    <property type="component" value="Unassembled WGS sequence"/>
</dbReference>
<evidence type="ECO:0000313" key="3">
    <source>
        <dbReference type="EMBL" id="ETN38485.1"/>
    </source>
</evidence>
<dbReference type="HOGENOM" id="CLU_063907_0_0_1"/>
<dbReference type="GeneID" id="19973859"/>
<dbReference type="AlphaFoldDB" id="W2RQ96"/>
<dbReference type="STRING" id="1220924.W2RQ96"/>
<keyword evidence="2" id="KW-0732">Signal</keyword>
<feature type="compositionally biased region" description="Low complexity" evidence="1">
    <location>
        <begin position="318"/>
        <end position="335"/>
    </location>
</feature>
<proteinExistence type="predicted"/>
<feature type="compositionally biased region" description="Acidic residues" evidence="1">
    <location>
        <begin position="189"/>
        <end position="204"/>
    </location>
</feature>